<organism evidence="2 3">
    <name type="scientific">Prosthecobacter debontii</name>
    <dbReference type="NCBI Taxonomy" id="48467"/>
    <lineage>
        <taxon>Bacteria</taxon>
        <taxon>Pseudomonadati</taxon>
        <taxon>Verrucomicrobiota</taxon>
        <taxon>Verrucomicrobiia</taxon>
        <taxon>Verrucomicrobiales</taxon>
        <taxon>Verrucomicrobiaceae</taxon>
        <taxon>Prosthecobacter</taxon>
    </lineage>
</organism>
<gene>
    <name evidence="2" type="ORF">SAMN02745166_00988</name>
</gene>
<feature type="region of interest" description="Disordered" evidence="1">
    <location>
        <begin position="108"/>
        <end position="131"/>
    </location>
</feature>
<keyword evidence="3" id="KW-1185">Reference proteome</keyword>
<proteinExistence type="predicted"/>
<evidence type="ECO:0000256" key="1">
    <source>
        <dbReference type="SAM" id="MobiDB-lite"/>
    </source>
</evidence>
<evidence type="ECO:0000313" key="2">
    <source>
        <dbReference type="EMBL" id="SKA84195.1"/>
    </source>
</evidence>
<reference evidence="3" key="1">
    <citation type="submission" date="2017-02" db="EMBL/GenBank/DDBJ databases">
        <authorList>
            <person name="Varghese N."/>
            <person name="Submissions S."/>
        </authorList>
    </citation>
    <scope>NUCLEOTIDE SEQUENCE [LARGE SCALE GENOMIC DNA]</scope>
    <source>
        <strain evidence="3">ATCC 700200</strain>
    </source>
</reference>
<protein>
    <submittedName>
        <fullName evidence="2">Uncharacterized protein</fullName>
    </submittedName>
</protein>
<dbReference type="Proteomes" id="UP000190774">
    <property type="component" value="Unassembled WGS sequence"/>
</dbReference>
<evidence type="ECO:0000313" key="3">
    <source>
        <dbReference type="Proteomes" id="UP000190774"/>
    </source>
</evidence>
<name>A0A1T4X564_9BACT</name>
<sequence>MGRSQKRKGSSLRFSNYWQYPHLKAEKHPEGKRSQTPLSLANRELFEPDHSRLSLVARWDGDTLLAMSTKQQTLSWLAELPDESPVWRELHEDARLLRDIAAAEEDVRNGRERPLAEIPNQTNSHALHPRR</sequence>
<dbReference type="AlphaFoldDB" id="A0A1T4X564"/>
<accession>A0A1T4X564</accession>
<dbReference type="EMBL" id="FUYE01000003">
    <property type="protein sequence ID" value="SKA84195.1"/>
    <property type="molecule type" value="Genomic_DNA"/>
</dbReference>